<accession>A0A1F7UTP6</accession>
<dbReference type="Proteomes" id="UP000176897">
    <property type="component" value="Unassembled WGS sequence"/>
</dbReference>
<reference evidence="1 2" key="1">
    <citation type="journal article" date="2016" name="Nat. Commun.">
        <title>Thousands of microbial genomes shed light on interconnected biogeochemical processes in an aquifer system.</title>
        <authorList>
            <person name="Anantharaman K."/>
            <person name="Brown C.T."/>
            <person name="Hug L.A."/>
            <person name="Sharon I."/>
            <person name="Castelle C.J."/>
            <person name="Probst A.J."/>
            <person name="Thomas B.C."/>
            <person name="Singh A."/>
            <person name="Wilkins M.J."/>
            <person name="Karaoz U."/>
            <person name="Brodie E.L."/>
            <person name="Williams K.H."/>
            <person name="Hubbard S.S."/>
            <person name="Banfield J.F."/>
        </authorList>
    </citation>
    <scope>NUCLEOTIDE SEQUENCE [LARGE SCALE GENOMIC DNA]</scope>
</reference>
<gene>
    <name evidence="1" type="ORF">A3B21_04550</name>
</gene>
<sequence>MRVPQTRSPKGKGMRGAKRGGREMKTFFFSMILGLIIIGCGGGDDDSSSNEGESEAEGEDNVCVVGTRSTCESQSQCAQFDHCGKLLPKEDLNDKWDASDYDSYYACMEAEEYSPCTLRCGDGRTYPGQWTLPDGVGGDCHCYFLEDNNFDYPEELCNGLDDDCDGEVDYGQTDGDHWRPGGSCDGNDDDSCEEGEYVCSADGIGVVCTDETDTIPELCNGLDDDCDEQVDDGFWDYPYGLDGNCDGDDDDLCEGGVYVCDSSGTGTVCSDTDENTPLEEKLKKYQDSCYYF</sequence>
<evidence type="ECO:0000313" key="2">
    <source>
        <dbReference type="Proteomes" id="UP000176897"/>
    </source>
</evidence>
<comment type="caution">
    <text evidence="1">The sequence shown here is derived from an EMBL/GenBank/DDBJ whole genome shotgun (WGS) entry which is preliminary data.</text>
</comment>
<proteinExistence type="predicted"/>
<protein>
    <submittedName>
        <fullName evidence="1">Uncharacterized protein</fullName>
    </submittedName>
</protein>
<name>A0A1F7UTP6_9BACT</name>
<organism evidence="1 2">
    <name type="scientific">Candidatus Uhrbacteria bacterium RIFCSPLOWO2_01_FULL_47_24</name>
    <dbReference type="NCBI Taxonomy" id="1802401"/>
    <lineage>
        <taxon>Bacteria</taxon>
        <taxon>Candidatus Uhriibacteriota</taxon>
    </lineage>
</organism>
<dbReference type="EMBL" id="MGEJ01000003">
    <property type="protein sequence ID" value="OGL81690.1"/>
    <property type="molecule type" value="Genomic_DNA"/>
</dbReference>
<evidence type="ECO:0000313" key="1">
    <source>
        <dbReference type="EMBL" id="OGL81690.1"/>
    </source>
</evidence>
<dbReference type="STRING" id="1802401.A3B21_04550"/>
<dbReference type="AlphaFoldDB" id="A0A1F7UTP6"/>